<feature type="domain" description="Glycosyl transferase family 1" evidence="2">
    <location>
        <begin position="193"/>
        <end position="358"/>
    </location>
</feature>
<reference evidence="5" key="1">
    <citation type="journal article" date="2014" name="Genome Announc.">
        <title>Draft Genome Sequence of Marine Flavobacterium Jejuia pallidilutea Strain 11shimoA1 and Pigmentation Mutants.</title>
        <authorList>
            <person name="Takatani N."/>
            <person name="Nakanishi M."/>
            <person name="Meirelles P."/>
            <person name="Mino S."/>
            <person name="Suda W."/>
            <person name="Oshima K."/>
            <person name="Hattori M."/>
            <person name="Ohkuma M."/>
            <person name="Hosokawa M."/>
            <person name="Miyashita K."/>
            <person name="Thompson F.L."/>
            <person name="Niwa A."/>
            <person name="Sawabe T."/>
            <person name="Sawabe T."/>
        </authorList>
    </citation>
    <scope>NUCLEOTIDE SEQUENCE [LARGE SCALE GENOMIC DNA]</scope>
    <source>
        <strain evidence="5">JCM 19538</strain>
    </source>
</reference>
<keyword evidence="5" id="KW-1185">Reference proteome</keyword>
<dbReference type="GO" id="GO:0009103">
    <property type="term" value="P:lipopolysaccharide biosynthetic process"/>
    <property type="evidence" value="ECO:0007669"/>
    <property type="project" value="TreeGrafter"/>
</dbReference>
<proteinExistence type="predicted"/>
<dbReference type="FunFam" id="3.40.50.2000:FF:000119">
    <property type="entry name" value="Glycosyl transferase group 1"/>
    <property type="match status" value="1"/>
</dbReference>
<evidence type="ECO:0000259" key="2">
    <source>
        <dbReference type="Pfam" id="PF00534"/>
    </source>
</evidence>
<dbReference type="SUPFAM" id="SSF53756">
    <property type="entry name" value="UDP-Glycosyltransferase/glycogen phosphorylase"/>
    <property type="match status" value="1"/>
</dbReference>
<dbReference type="CDD" id="cd03809">
    <property type="entry name" value="GT4_MtfB-like"/>
    <property type="match status" value="1"/>
</dbReference>
<protein>
    <submittedName>
        <fullName evidence="4">Glycosyltransferase</fullName>
    </submittedName>
</protein>
<organism evidence="4 5">
    <name type="scientific">Jejuia pallidilutea</name>
    <dbReference type="NCBI Taxonomy" id="504487"/>
    <lineage>
        <taxon>Bacteria</taxon>
        <taxon>Pseudomonadati</taxon>
        <taxon>Bacteroidota</taxon>
        <taxon>Flavobacteriia</taxon>
        <taxon>Flavobacteriales</taxon>
        <taxon>Flavobacteriaceae</taxon>
        <taxon>Jejuia</taxon>
    </lineage>
</organism>
<gene>
    <name evidence="4" type="ORF">JCM19538_2980</name>
</gene>
<evidence type="ECO:0000259" key="3">
    <source>
        <dbReference type="Pfam" id="PF13439"/>
    </source>
</evidence>
<dbReference type="RefSeq" id="WP_045371400.1">
    <property type="nucleotide sequence ID" value="NZ_BBNY01000003.1"/>
</dbReference>
<dbReference type="PANTHER" id="PTHR46401">
    <property type="entry name" value="GLYCOSYLTRANSFERASE WBBK-RELATED"/>
    <property type="match status" value="1"/>
</dbReference>
<evidence type="ECO:0000313" key="5">
    <source>
        <dbReference type="Proteomes" id="UP000030184"/>
    </source>
</evidence>
<dbReference type="Pfam" id="PF00534">
    <property type="entry name" value="Glycos_transf_1"/>
    <property type="match status" value="1"/>
</dbReference>
<dbReference type="Pfam" id="PF13439">
    <property type="entry name" value="Glyco_transf_4"/>
    <property type="match status" value="1"/>
</dbReference>
<dbReference type="GO" id="GO:0016757">
    <property type="term" value="F:glycosyltransferase activity"/>
    <property type="evidence" value="ECO:0007669"/>
    <property type="project" value="InterPro"/>
</dbReference>
<comment type="caution">
    <text evidence="4">The sequence shown here is derived from an EMBL/GenBank/DDBJ whole genome shotgun (WGS) entry which is preliminary data.</text>
</comment>
<accession>A0A098LPU7</accession>
<dbReference type="InterPro" id="IPR001296">
    <property type="entry name" value="Glyco_trans_1"/>
</dbReference>
<dbReference type="PANTHER" id="PTHR46401:SF2">
    <property type="entry name" value="GLYCOSYLTRANSFERASE WBBK-RELATED"/>
    <property type="match status" value="1"/>
</dbReference>
<dbReference type="AlphaFoldDB" id="A0A098LPU7"/>
<name>A0A098LPU7_9FLAO</name>
<dbReference type="OrthoDB" id="9801609at2"/>
<keyword evidence="1 4" id="KW-0808">Transferase</keyword>
<dbReference type="Gene3D" id="3.40.50.2000">
    <property type="entry name" value="Glycogen Phosphorylase B"/>
    <property type="match status" value="2"/>
</dbReference>
<evidence type="ECO:0000256" key="1">
    <source>
        <dbReference type="ARBA" id="ARBA00022679"/>
    </source>
</evidence>
<dbReference type="InterPro" id="IPR028098">
    <property type="entry name" value="Glyco_trans_4-like_N"/>
</dbReference>
<dbReference type="EMBL" id="BBNY01000003">
    <property type="protein sequence ID" value="GAL88467.1"/>
    <property type="molecule type" value="Genomic_DNA"/>
</dbReference>
<evidence type="ECO:0000313" key="4">
    <source>
        <dbReference type="EMBL" id="GAL88467.1"/>
    </source>
</evidence>
<dbReference type="Proteomes" id="UP000030184">
    <property type="component" value="Unassembled WGS sequence"/>
</dbReference>
<sequence>MRIGIEAQRLFRPHKHGMDRVALELIKNLQVFDKENQYFIFVKPDEDHTAIEETENFKIVEIEGGLYPIWEQVKLPKVVKSYNCDVLHCTSNTAPLNAKIPLITTLHDVIFKEGSILSQLTTSASWYQKIGNLYRRLIVDAVVNKSHQIITVSNFEKQNISNVCGLDDSKIQTVHNGVNASFTTEISASKKDNVRKKYNLPNQFLLHIGNTDPRKNTARVLKAFNRYVNTLSKDTKLVLVGLDNTKLNIILKNLDLENELADKIVLTGYVSDKDLPVIFNLSEVFLFPSLREGFGIPIIEAMACGVPVITSNTSSMPEVAGDAALLVDPNNEKAIFEAIQKIQSNKIFKNELVEKGLKQYQSFSWENAAKKVLNIYQQFNHKNI</sequence>
<feature type="domain" description="Glycosyltransferase subfamily 4-like N-terminal" evidence="3">
    <location>
        <begin position="17"/>
        <end position="181"/>
    </location>
</feature>